<protein>
    <recommendedName>
        <fullName evidence="4">Protein sleepless</fullName>
    </recommendedName>
</protein>
<feature type="signal peptide" evidence="1">
    <location>
        <begin position="1"/>
        <end position="17"/>
    </location>
</feature>
<keyword evidence="3" id="KW-1185">Reference proteome</keyword>
<proteinExistence type="predicted"/>
<evidence type="ECO:0008006" key="4">
    <source>
        <dbReference type="Google" id="ProtNLM"/>
    </source>
</evidence>
<feature type="chain" id="PRO_5025555195" description="Protein sleepless" evidence="1">
    <location>
        <begin position="18"/>
        <end position="134"/>
    </location>
</feature>
<name>A0A6A4VG87_AMPAM</name>
<dbReference type="Proteomes" id="UP000440578">
    <property type="component" value="Unassembled WGS sequence"/>
</dbReference>
<sequence length="134" mass="14412">MRRLFIIALSVIGCCQALKCYSCIGARDIEGIDLPSAMLSLMSGLPPCTQFDPDNPDPSFIQLCPLLVDKSCVKITDPNDGRNQIRSCFPLTKPDNCSKPFCYCPTDLCNGSERGWPSAVLLLSAAIAALLGAL</sequence>
<keyword evidence="1" id="KW-0732">Signal</keyword>
<comment type="caution">
    <text evidence="2">The sequence shown here is derived from an EMBL/GenBank/DDBJ whole genome shotgun (WGS) entry which is preliminary data.</text>
</comment>
<evidence type="ECO:0000313" key="3">
    <source>
        <dbReference type="Proteomes" id="UP000440578"/>
    </source>
</evidence>
<organism evidence="2 3">
    <name type="scientific">Amphibalanus amphitrite</name>
    <name type="common">Striped barnacle</name>
    <name type="synonym">Balanus amphitrite</name>
    <dbReference type="NCBI Taxonomy" id="1232801"/>
    <lineage>
        <taxon>Eukaryota</taxon>
        <taxon>Metazoa</taxon>
        <taxon>Ecdysozoa</taxon>
        <taxon>Arthropoda</taxon>
        <taxon>Crustacea</taxon>
        <taxon>Multicrustacea</taxon>
        <taxon>Cirripedia</taxon>
        <taxon>Thoracica</taxon>
        <taxon>Thoracicalcarea</taxon>
        <taxon>Balanomorpha</taxon>
        <taxon>Balanoidea</taxon>
        <taxon>Balanidae</taxon>
        <taxon>Amphibalaninae</taxon>
        <taxon>Amphibalanus</taxon>
    </lineage>
</organism>
<dbReference type="AlphaFoldDB" id="A0A6A4VG87"/>
<gene>
    <name evidence="2" type="ORF">FJT64_007014</name>
</gene>
<evidence type="ECO:0000313" key="2">
    <source>
        <dbReference type="EMBL" id="KAF0295457.1"/>
    </source>
</evidence>
<reference evidence="2 3" key="1">
    <citation type="submission" date="2019-07" db="EMBL/GenBank/DDBJ databases">
        <title>Draft genome assembly of a fouling barnacle, Amphibalanus amphitrite (Darwin, 1854): The first reference genome for Thecostraca.</title>
        <authorList>
            <person name="Kim W."/>
        </authorList>
    </citation>
    <scope>NUCLEOTIDE SEQUENCE [LARGE SCALE GENOMIC DNA]</scope>
    <source>
        <strain evidence="2">SNU_AA5</strain>
        <tissue evidence="2">Soma without cirri and trophi</tissue>
    </source>
</reference>
<evidence type="ECO:0000256" key="1">
    <source>
        <dbReference type="SAM" id="SignalP"/>
    </source>
</evidence>
<dbReference type="EMBL" id="VIIS01001616">
    <property type="protein sequence ID" value="KAF0295457.1"/>
    <property type="molecule type" value="Genomic_DNA"/>
</dbReference>
<accession>A0A6A4VG87</accession>